<evidence type="ECO:0000313" key="4">
    <source>
        <dbReference type="RefSeq" id="XP_005189271.2"/>
    </source>
</evidence>
<dbReference type="VEuPathDB" id="VectorBase:MDOMA2_016643"/>
<dbReference type="RefSeq" id="XP_058985224.1">
    <property type="nucleotide sequence ID" value="XM_059129241.1"/>
</dbReference>
<evidence type="ECO:0000313" key="3">
    <source>
        <dbReference type="Proteomes" id="UP001652621"/>
    </source>
</evidence>
<feature type="compositionally biased region" description="Low complexity" evidence="2">
    <location>
        <begin position="244"/>
        <end position="263"/>
    </location>
</feature>
<feature type="region of interest" description="Disordered" evidence="2">
    <location>
        <begin position="533"/>
        <end position="562"/>
    </location>
</feature>
<feature type="region of interest" description="Disordered" evidence="2">
    <location>
        <begin position="402"/>
        <end position="452"/>
    </location>
</feature>
<feature type="coiled-coil region" evidence="1">
    <location>
        <begin position="104"/>
        <end position="138"/>
    </location>
</feature>
<feature type="region of interest" description="Disordered" evidence="2">
    <location>
        <begin position="195"/>
        <end position="268"/>
    </location>
</feature>
<feature type="compositionally biased region" description="Low complexity" evidence="2">
    <location>
        <begin position="47"/>
        <end position="64"/>
    </location>
</feature>
<feature type="compositionally biased region" description="Polar residues" evidence="2">
    <location>
        <begin position="591"/>
        <end position="636"/>
    </location>
</feature>
<feature type="region of interest" description="Disordered" evidence="2">
    <location>
        <begin position="1"/>
        <end position="104"/>
    </location>
</feature>
<dbReference type="VEuPathDB" id="VectorBase:MDOA005949"/>
<sequence>MHLKLKTQNHTDSLDSKQSKIANRKSQNMASSLVNDDEDNASSTTRNTQQPQSATQTNNNNNTNAGSCLNQQSGNNSNNNGASAANTSSTSSSNAANKMHPNEAKAKKENLQQRKLELEKLLNEKNWLLQQLQKQETEILNGNFEYMNFNEFIHSLNTQYKQEQATTESTITGGSSSIGGGGEEAILRRKPLTAKENQQHHNVLHRRQSEISNRSSEYDNYPHQDNLSTHSEGAASGGGGARGVSGSTSSAMTMQHAQQAQQQYNAKSALKKRSATVAGTTQQSATSLQMIRQQHYMEHQQQLMQNHNLYKQQHYHHPQQHLFKQHIEHHQVLMPHLQYATQKFYYTTLQPTQPTTSSAASVGGSQQQQQHQQVAQQQQKTVQQQLHQQQQQYGRYIKSNQLPQGQVQAQQQQSHHHAQQQSPNHSQQQQQQHHMNYNTQSSASSNVNHQQQQQLLLTPPGHGAIASHMDNISLYSLNSNNVATLHRQAQQQQPVIVQCDKYYLSPTSHHVSHNDGGGFIKSSQNIKEYISPMNSPQQHPQQLMGHPSRDKRLTSQTNLSNRVNTPSIDAISLAPSYVSMETVDYMTIPTSQANQQQQQRWKSQTNLPPSSGTTSADMKSYSSDMLNNNQYYNTSIQPPPPGSSNQHPPHVTQVKPFKPLDDISINSGYSTETQKKTKPKQWLESSLDGPVIRQTNHHHSHAQHPNEENYTDHNSNTSSTGHQRSKLSSHSLNTSRHYSMSAAAASHSPLAHSAQAAKLSQSTSYLNQMDAVATAGTPVNNNNNTPSISQAYNIEIVSPQTPIAYKFLPVSTGNTNKPPARPPLYINATTSGTLQTSASPTTGLLSGVAGSSASALSPDIRVESPKNVTVVQPATFQPYKEVTKPFEMSDFYKYSTKYRQKENNNNSQVDN</sequence>
<dbReference type="OrthoDB" id="10063592at2759"/>
<feature type="region of interest" description="Disordered" evidence="2">
    <location>
        <begin position="696"/>
        <end position="746"/>
    </location>
</feature>
<gene>
    <name evidence="4 5" type="primary">LOC101896027</name>
</gene>
<dbReference type="GeneID" id="101896027"/>
<feature type="region of interest" description="Disordered" evidence="2">
    <location>
        <begin position="591"/>
        <end position="684"/>
    </location>
</feature>
<feature type="compositionally biased region" description="Polar residues" evidence="2">
    <location>
        <begin position="19"/>
        <end position="34"/>
    </location>
</feature>
<feature type="region of interest" description="Disordered" evidence="2">
    <location>
        <begin position="352"/>
        <end position="374"/>
    </location>
</feature>
<feature type="compositionally biased region" description="Low complexity" evidence="2">
    <location>
        <begin position="73"/>
        <end position="97"/>
    </location>
</feature>
<feature type="compositionally biased region" description="Low complexity" evidence="2">
    <location>
        <begin position="402"/>
        <end position="434"/>
    </location>
</feature>
<reference evidence="4 5" key="1">
    <citation type="submission" date="2025-05" db="UniProtKB">
        <authorList>
            <consortium name="RefSeq"/>
        </authorList>
    </citation>
    <scope>IDENTIFICATION</scope>
    <source>
        <strain evidence="4 5">Aabys</strain>
        <tissue evidence="4 5">Whole body</tissue>
    </source>
</reference>
<proteinExistence type="predicted"/>
<keyword evidence="3" id="KW-1185">Reference proteome</keyword>
<dbReference type="eggNOG" id="KOG3529">
    <property type="taxonomic scope" value="Eukaryota"/>
</dbReference>
<name>A0ABM3VHF5_MUSDO</name>
<feature type="compositionally biased region" description="Polar residues" evidence="2">
    <location>
        <begin position="712"/>
        <end position="734"/>
    </location>
</feature>
<feature type="compositionally biased region" description="Polar residues" evidence="2">
    <location>
        <begin position="435"/>
        <end position="449"/>
    </location>
</feature>
<evidence type="ECO:0000313" key="5">
    <source>
        <dbReference type="RefSeq" id="XP_058985224.1"/>
    </source>
</evidence>
<accession>A0ABM3VHF5</accession>
<keyword evidence="1" id="KW-0175">Coiled coil</keyword>
<dbReference type="RefSeq" id="XP_005189271.2">
    <property type="nucleotide sequence ID" value="XM_005189214.4"/>
</dbReference>
<dbReference type="Proteomes" id="UP001652621">
    <property type="component" value="Unplaced"/>
</dbReference>
<evidence type="ECO:0000256" key="2">
    <source>
        <dbReference type="SAM" id="MobiDB-lite"/>
    </source>
</evidence>
<protein>
    <submittedName>
        <fullName evidence="4 5">Uncharacterized protein</fullName>
    </submittedName>
</protein>
<evidence type="ECO:0000256" key="1">
    <source>
        <dbReference type="SAM" id="Coils"/>
    </source>
</evidence>
<organism evidence="3 5">
    <name type="scientific">Musca domestica</name>
    <name type="common">House fly</name>
    <dbReference type="NCBI Taxonomy" id="7370"/>
    <lineage>
        <taxon>Eukaryota</taxon>
        <taxon>Metazoa</taxon>
        <taxon>Ecdysozoa</taxon>
        <taxon>Arthropoda</taxon>
        <taxon>Hexapoda</taxon>
        <taxon>Insecta</taxon>
        <taxon>Pterygota</taxon>
        <taxon>Neoptera</taxon>
        <taxon>Endopterygota</taxon>
        <taxon>Diptera</taxon>
        <taxon>Brachycera</taxon>
        <taxon>Muscomorpha</taxon>
        <taxon>Muscoidea</taxon>
        <taxon>Muscidae</taxon>
        <taxon>Musca</taxon>
    </lineage>
</organism>
<feature type="compositionally biased region" description="Low complexity" evidence="2">
    <location>
        <begin position="735"/>
        <end position="746"/>
    </location>
</feature>